<dbReference type="InterPro" id="IPR017871">
    <property type="entry name" value="ABC_transporter-like_CS"/>
</dbReference>
<evidence type="ECO:0000259" key="8">
    <source>
        <dbReference type="PROSITE" id="PS50893"/>
    </source>
</evidence>
<proteinExistence type="predicted"/>
<dbReference type="SMART" id="SM00382">
    <property type="entry name" value="AAA"/>
    <property type="match status" value="1"/>
</dbReference>
<dbReference type="PANTHER" id="PTHR42781:SF1">
    <property type="entry name" value="THIAMINE IMPORT ATP-BINDING PROTEIN THIQ"/>
    <property type="match status" value="1"/>
</dbReference>
<evidence type="ECO:0000256" key="7">
    <source>
        <dbReference type="ARBA" id="ARBA00023136"/>
    </source>
</evidence>
<organism evidence="9 10">
    <name type="scientific">Thalassovita gelatinovora</name>
    <name type="common">Thalassobius gelatinovorus</name>
    <dbReference type="NCBI Taxonomy" id="53501"/>
    <lineage>
        <taxon>Bacteria</taxon>
        <taxon>Pseudomonadati</taxon>
        <taxon>Pseudomonadota</taxon>
        <taxon>Alphaproteobacteria</taxon>
        <taxon>Rhodobacterales</taxon>
        <taxon>Roseobacteraceae</taxon>
        <taxon>Thalassovita</taxon>
    </lineage>
</organism>
<dbReference type="PANTHER" id="PTHR42781">
    <property type="entry name" value="SPERMIDINE/PUTRESCINE IMPORT ATP-BINDING PROTEIN POTA"/>
    <property type="match status" value="1"/>
</dbReference>
<keyword evidence="5 9" id="KW-0067">ATP-binding</keyword>
<keyword evidence="4" id="KW-0547">Nucleotide-binding</keyword>
<evidence type="ECO:0000256" key="2">
    <source>
        <dbReference type="ARBA" id="ARBA00022475"/>
    </source>
</evidence>
<dbReference type="InterPro" id="IPR003439">
    <property type="entry name" value="ABC_transporter-like_ATP-bd"/>
</dbReference>
<dbReference type="Pfam" id="PF00005">
    <property type="entry name" value="ABC_tran"/>
    <property type="match status" value="1"/>
</dbReference>
<dbReference type="Gene3D" id="3.40.50.300">
    <property type="entry name" value="P-loop containing nucleotide triphosphate hydrolases"/>
    <property type="match status" value="1"/>
</dbReference>
<dbReference type="OrthoDB" id="9802264at2"/>
<dbReference type="RefSeq" id="WP_058261488.1">
    <property type="nucleotide sequence ID" value="NZ_CP051181.1"/>
</dbReference>
<evidence type="ECO:0000313" key="9">
    <source>
        <dbReference type="EMBL" id="CUH63494.1"/>
    </source>
</evidence>
<keyword evidence="10" id="KW-1185">Reference proteome</keyword>
<dbReference type="InterPro" id="IPR050093">
    <property type="entry name" value="ABC_SmlMolc_Importer"/>
</dbReference>
<dbReference type="EC" id="3.6.3.-" evidence="9"/>
<dbReference type="GO" id="GO:0005524">
    <property type="term" value="F:ATP binding"/>
    <property type="evidence" value="ECO:0007669"/>
    <property type="project" value="UniProtKB-KW"/>
</dbReference>
<dbReference type="InterPro" id="IPR027417">
    <property type="entry name" value="P-loop_NTPase"/>
</dbReference>
<dbReference type="AlphaFoldDB" id="A0A0P1FMR4"/>
<keyword evidence="9" id="KW-0378">Hydrolase</keyword>
<dbReference type="PROSITE" id="PS50893">
    <property type="entry name" value="ABC_TRANSPORTER_2"/>
    <property type="match status" value="1"/>
</dbReference>
<dbReference type="Proteomes" id="UP000051587">
    <property type="component" value="Unassembled WGS sequence"/>
</dbReference>
<keyword evidence="1" id="KW-0813">Transport</keyword>
<keyword evidence="6" id="KW-1278">Translocase</keyword>
<reference evidence="9 10" key="1">
    <citation type="submission" date="2015-09" db="EMBL/GenBank/DDBJ databases">
        <authorList>
            <consortium name="Swine Surveillance"/>
        </authorList>
    </citation>
    <scope>NUCLEOTIDE SEQUENCE [LARGE SCALE GENOMIC DNA]</scope>
    <source>
        <strain evidence="9 10">CECT 4357</strain>
    </source>
</reference>
<name>A0A0P1FMR4_THAGE</name>
<keyword evidence="7" id="KW-0472">Membrane</keyword>
<feature type="domain" description="ABC transporter" evidence="8">
    <location>
        <begin position="1"/>
        <end position="230"/>
    </location>
</feature>
<accession>A0A0P1FMR4</accession>
<evidence type="ECO:0000256" key="5">
    <source>
        <dbReference type="ARBA" id="ARBA00022840"/>
    </source>
</evidence>
<dbReference type="SUPFAM" id="SSF52540">
    <property type="entry name" value="P-loop containing nucleoside triphosphate hydrolases"/>
    <property type="match status" value="1"/>
</dbReference>
<dbReference type="InterPro" id="IPR003593">
    <property type="entry name" value="AAA+_ATPase"/>
</dbReference>
<protein>
    <submittedName>
        <fullName evidence="9">Thiamine import ATP-binding protein ThiQ</fullName>
        <ecNumber evidence="9">3.6.3.-</ecNumber>
    </submittedName>
</protein>
<evidence type="ECO:0000313" key="10">
    <source>
        <dbReference type="Proteomes" id="UP000051587"/>
    </source>
</evidence>
<evidence type="ECO:0000256" key="4">
    <source>
        <dbReference type="ARBA" id="ARBA00022741"/>
    </source>
</evidence>
<sequence>MLTLELVRIVQDDFSLAVDFTLEQGRILALIGPSGAGKSTLLNVIAGFFPPQSGRVMWQGRDITGQVPGQRPIAMLFQDNNLFPHLSALQNVSLGLRPDLKLDQAERDQVQDALRRVGLAGLGDRKPGNLSGGQQSRVALARILVQRRPLVLLDEPFAALGPALKRDMLRLVRDVMADIGGTLIMVSHDPDDARMIADLTAVVADGTVSTPQPTKDLFETPSAALRAYLGD</sequence>
<evidence type="ECO:0000256" key="1">
    <source>
        <dbReference type="ARBA" id="ARBA00022448"/>
    </source>
</evidence>
<keyword evidence="3" id="KW-0997">Cell inner membrane</keyword>
<dbReference type="EMBL" id="CYSA01000007">
    <property type="protein sequence ID" value="CUH63494.1"/>
    <property type="molecule type" value="Genomic_DNA"/>
</dbReference>
<dbReference type="STRING" id="53501.SAMN04488043_107214"/>
<evidence type="ECO:0000256" key="3">
    <source>
        <dbReference type="ARBA" id="ARBA00022519"/>
    </source>
</evidence>
<gene>
    <name evidence="9" type="primary">thiQ</name>
    <name evidence="9" type="ORF">TG4357_00710</name>
</gene>
<keyword evidence="2" id="KW-1003">Cell membrane</keyword>
<dbReference type="GO" id="GO:0016887">
    <property type="term" value="F:ATP hydrolysis activity"/>
    <property type="evidence" value="ECO:0007669"/>
    <property type="project" value="InterPro"/>
</dbReference>
<evidence type="ECO:0000256" key="6">
    <source>
        <dbReference type="ARBA" id="ARBA00022967"/>
    </source>
</evidence>
<dbReference type="PROSITE" id="PS00211">
    <property type="entry name" value="ABC_TRANSPORTER_1"/>
    <property type="match status" value="1"/>
</dbReference>